<keyword evidence="3" id="KW-1185">Reference proteome</keyword>
<evidence type="ECO:0000313" key="3">
    <source>
        <dbReference type="Proteomes" id="UP000092582"/>
    </source>
</evidence>
<accession>A0A1B1BL43</accession>
<name>A0A1B1BL43_9MICO</name>
<gene>
    <name evidence="2" type="ORF">PA27867_2419</name>
</gene>
<dbReference type="EMBL" id="CP016282">
    <property type="protein sequence ID" value="ANP73369.1"/>
    <property type="molecule type" value="Genomic_DNA"/>
</dbReference>
<sequence>MTSDEITGPVPDGGAPDGPAPDGGAPDGGAPDGAYVDGNAAAGPLSEVFVGDVTSAVGRCAHCGRTAAMATARCYPHSHGLLLCCPGCSGILLRLVETDGQLRLDLHGVSFLTLTRP</sequence>
<evidence type="ECO:0000256" key="1">
    <source>
        <dbReference type="SAM" id="MobiDB-lite"/>
    </source>
</evidence>
<organism evidence="2 3">
    <name type="scientific">Cryobacterium arcticum</name>
    <dbReference type="NCBI Taxonomy" id="670052"/>
    <lineage>
        <taxon>Bacteria</taxon>
        <taxon>Bacillati</taxon>
        <taxon>Actinomycetota</taxon>
        <taxon>Actinomycetes</taxon>
        <taxon>Micrococcales</taxon>
        <taxon>Microbacteriaceae</taxon>
        <taxon>Cryobacterium</taxon>
    </lineage>
</organism>
<dbReference type="STRING" id="670052.PA27867_2419"/>
<dbReference type="KEGG" id="cart:PA27867_2419"/>
<dbReference type="Pfam" id="PF20120">
    <property type="entry name" value="DUF6510"/>
    <property type="match status" value="1"/>
</dbReference>
<protein>
    <submittedName>
        <fullName evidence="2">Uncharacterized protein</fullName>
    </submittedName>
</protein>
<dbReference type="Proteomes" id="UP000092582">
    <property type="component" value="Chromosome 1"/>
</dbReference>
<reference evidence="2 3" key="1">
    <citation type="submission" date="2016-06" db="EMBL/GenBank/DDBJ databases">
        <title>Genome sequencing of Cryobacterium arcticum PAMC 27867.</title>
        <authorList>
            <person name="Lee J."/>
            <person name="Kim O.-S."/>
        </authorList>
    </citation>
    <scope>NUCLEOTIDE SEQUENCE [LARGE SCALE GENOMIC DNA]</scope>
    <source>
        <strain evidence="2 3">PAMC 27867</strain>
    </source>
</reference>
<evidence type="ECO:0000313" key="2">
    <source>
        <dbReference type="EMBL" id="ANP73369.1"/>
    </source>
</evidence>
<feature type="region of interest" description="Disordered" evidence="1">
    <location>
        <begin position="1"/>
        <end position="38"/>
    </location>
</feature>
<proteinExistence type="predicted"/>
<dbReference type="InterPro" id="IPR045423">
    <property type="entry name" value="DUF6510"/>
</dbReference>
<dbReference type="AlphaFoldDB" id="A0A1B1BL43"/>
<dbReference type="RefSeq" id="WP_208857255.1">
    <property type="nucleotide sequence ID" value="NZ_CP016282.1"/>
</dbReference>